<feature type="compositionally biased region" description="Basic and acidic residues" evidence="8">
    <location>
        <begin position="1531"/>
        <end position="1540"/>
    </location>
</feature>
<accession>A0ABQ8D402</accession>
<dbReference type="InterPro" id="IPR039776">
    <property type="entry name" value="Pds5"/>
</dbReference>
<dbReference type="PANTHER" id="PTHR12663:SF58">
    <property type="entry name" value="TUDOR DOMAIN-CONTAINING PROTEIN"/>
    <property type="match status" value="1"/>
</dbReference>
<feature type="region of interest" description="Disordered" evidence="8">
    <location>
        <begin position="1412"/>
        <end position="1592"/>
    </location>
</feature>
<evidence type="ECO:0000256" key="1">
    <source>
        <dbReference type="ARBA" id="ARBA00004123"/>
    </source>
</evidence>
<keyword evidence="2" id="KW-0132">Cell division</keyword>
<evidence type="ECO:0000256" key="6">
    <source>
        <dbReference type="ARBA" id="ARBA00023242"/>
    </source>
</evidence>
<dbReference type="PANTHER" id="PTHR12663">
    <property type="entry name" value="ANDROGEN INDUCED INHIBITOR OF PROLIFERATION AS3 / PDS5-RELATED"/>
    <property type="match status" value="1"/>
</dbReference>
<feature type="compositionally biased region" description="Basic and acidic residues" evidence="8">
    <location>
        <begin position="1499"/>
        <end position="1510"/>
    </location>
</feature>
<feature type="compositionally biased region" description="Basic residues" evidence="8">
    <location>
        <begin position="1418"/>
        <end position="1429"/>
    </location>
</feature>
<evidence type="ECO:0000256" key="4">
    <source>
        <dbReference type="ARBA" id="ARBA00022776"/>
    </source>
</evidence>
<dbReference type="InterPro" id="IPR011989">
    <property type="entry name" value="ARM-like"/>
</dbReference>
<dbReference type="InterPro" id="IPR035892">
    <property type="entry name" value="C2_domain_sf"/>
</dbReference>
<dbReference type="Gene3D" id="1.25.10.10">
    <property type="entry name" value="Leucine-rich Repeat Variant"/>
    <property type="match status" value="1"/>
</dbReference>
<protein>
    <recommendedName>
        <fullName evidence="9">C2 domain-containing protein</fullName>
    </recommendedName>
</protein>
<feature type="compositionally biased region" description="Basic and acidic residues" evidence="8">
    <location>
        <begin position="1912"/>
        <end position="1923"/>
    </location>
</feature>
<evidence type="ECO:0000313" key="10">
    <source>
        <dbReference type="EMBL" id="KAH0924106.1"/>
    </source>
</evidence>
<feature type="region of interest" description="Disordered" evidence="8">
    <location>
        <begin position="1895"/>
        <end position="1946"/>
    </location>
</feature>
<feature type="non-terminal residue" evidence="10">
    <location>
        <position position="1"/>
    </location>
</feature>
<feature type="compositionally biased region" description="Low complexity" evidence="8">
    <location>
        <begin position="1247"/>
        <end position="1257"/>
    </location>
</feature>
<organism evidence="10 11">
    <name type="scientific">Brassica napus</name>
    <name type="common">Rape</name>
    <dbReference type="NCBI Taxonomy" id="3708"/>
    <lineage>
        <taxon>Eukaryota</taxon>
        <taxon>Viridiplantae</taxon>
        <taxon>Streptophyta</taxon>
        <taxon>Embryophyta</taxon>
        <taxon>Tracheophyta</taxon>
        <taxon>Spermatophyta</taxon>
        <taxon>Magnoliopsida</taxon>
        <taxon>eudicotyledons</taxon>
        <taxon>Gunneridae</taxon>
        <taxon>Pentapetalae</taxon>
        <taxon>rosids</taxon>
        <taxon>malvids</taxon>
        <taxon>Brassicales</taxon>
        <taxon>Brassicaceae</taxon>
        <taxon>Brassiceae</taxon>
        <taxon>Brassica</taxon>
    </lineage>
</organism>
<evidence type="ECO:0000256" key="5">
    <source>
        <dbReference type="ARBA" id="ARBA00023204"/>
    </source>
</evidence>
<evidence type="ECO:0000256" key="7">
    <source>
        <dbReference type="ARBA" id="ARBA00023306"/>
    </source>
</evidence>
<feature type="compositionally biased region" description="Basic and acidic residues" evidence="8">
    <location>
        <begin position="1261"/>
        <end position="1285"/>
    </location>
</feature>
<feature type="compositionally biased region" description="Basic residues" evidence="8">
    <location>
        <begin position="1159"/>
        <end position="1168"/>
    </location>
</feature>
<dbReference type="Gene3D" id="2.30.30.140">
    <property type="match status" value="1"/>
</dbReference>
<dbReference type="InterPro" id="IPR016024">
    <property type="entry name" value="ARM-type_fold"/>
</dbReference>
<dbReference type="PROSITE" id="PS50004">
    <property type="entry name" value="C2"/>
    <property type="match status" value="1"/>
</dbReference>
<evidence type="ECO:0000313" key="11">
    <source>
        <dbReference type="Proteomes" id="UP000824890"/>
    </source>
</evidence>
<dbReference type="Proteomes" id="UP000824890">
    <property type="component" value="Unassembled WGS sequence"/>
</dbReference>
<feature type="compositionally biased region" description="Basic and acidic residues" evidence="8">
    <location>
        <begin position="1316"/>
        <end position="1330"/>
    </location>
</feature>
<dbReference type="SUPFAM" id="SSF49562">
    <property type="entry name" value="C2 domain (Calcium/lipid-binding domain, CaLB)"/>
    <property type="match status" value="1"/>
</dbReference>
<dbReference type="CDD" id="cd20404">
    <property type="entry name" value="Tudor_Agenet_AtEML-like"/>
    <property type="match status" value="1"/>
</dbReference>
<evidence type="ECO:0000256" key="3">
    <source>
        <dbReference type="ARBA" id="ARBA00022763"/>
    </source>
</evidence>
<name>A0ABQ8D402_BRANA</name>
<feature type="compositionally biased region" description="Basic residues" evidence="8">
    <location>
        <begin position="1286"/>
        <end position="1296"/>
    </location>
</feature>
<sequence length="2312" mass="259936">FSLVMAQKPEELLKELGSKLDPPPSSKDSLLKLFKEAAVHLSELEQSPPAAVLKSIQPFLDAVIKPEILRHQDKDVKLLVASCVSEITRITAPEAPYSDDIMRDIFQLIVSAFSGLDDVGGPSFGRRVVILETVAKYRSCVVMLDLECDDLVKEVFTTFLDVARDDHPEVVLSSMQSIMIVLLEESEDIQEQLLLILLSKFGRNRSDVGDAARRLAMKVIEQCAQKVESDIKQFLISSVSGDSRFSSSQIDYHEVIYDLYRCAPQTLSGIAPYLTGELLADNLDTRLKAVGLVGELFSLPGRVISEEFSSIFLEFLKRLTDRVIEVRMVILDHIKNCLLSDPSRAEASQIISALRDRLLDYDENIRKQVVSVICDVAVSELASIPIDTIKLVAERLRDKAMLVKTYTMERLSELFRVYCLRCTEGKAGTGDFDWIPGKILRCLYDKDFRSDTIEHILCRSLFPSDFSVKDKVKHWIEIFSGFESAETKAFEKILEQRQRVQQEMQKYLSLKQQSADSPEMQKKILFGFRVMSRAFSDPAKTEQNFLILDQLKDANIWKILNNLVDPNTSIMQASKIRDDMLKILSEKHSLYEFLGTLSIKCSYLLFSKEYVKEILAEVSARKASKTSSGIQSCMDFLGLLASFCPSLFDGAEEELIGFLKDDDEIIKEGTLKILAKAGGTIRENLIVSASSVDLLLERMCVEGNRKKAKYAVHALASITKDDGLKSLSVLYKGLVDMLDDKRHQPAVLQSLGCIAQIAMPVFETRETEVVEFIRDKILKSESIAADEDKLSWDDKSEMCQLKIYGIKTLVKSYLPFNDAHLRTGVDDLLELLKNILSFGEVSEDIESSSVDKAHLKLAAAKAVLRLSRHWDDKIPVDIFHLTLNTPEISFPMAKKIFLGKVHQYIKDRVLETKYACSFLFDITGSNVLVSEEEKQNLADIIQHSYQTKVRKVSAQTDANSVSPYPQHILPYLVHALAHLSCPDVEKSKDVEEYELIYRQLHLIISMLLHKEEDGKAEDRDKEHECVPTIISIFRSIKQSEDVTDASKSKNSHAICELGLSIIKHLTQKELDLQGEFTPVSLPPTLYKPCEKNEGDKSQVGEEQLWLADETVLAHFSSLMLESHADISEIPPTTEIEVMDNEDSDGNELPLGKIVERLRAQSRKGKKNKSVPAEDDENGKKEDVDVLKMVREINLDHLKLDKFESSNGHTHSPVEKADTSHSDQKANKRSAGNATSVVSVPKRRRSSSGHSPFKFSSSDPLKASKKELLEERDMDANISSDSDKGKSRSSRKRKKSFSAKLKNSESDPENQSEDGNCSEKSKSAENGDKLKSASGSIKRKRKSIAGPTKCSTAEKKMVTDELIGCRIDVWWPMDKRFYEGTVKSYDSTKKKHVILYEDGDVEVLRLDKEHWELIETKPAKKSSASKRSSNKKGSSESKRKSRSGLQRKEDPIPTTPKGKRTPKKNIKRKDPEGTANSLSLEDEKPKLRTKKNRASGVVEVAEKASEEKMESSTEQMGEDPKYGGEADEEKSESEGKSRKEGEDDEEAEFKEANAESSGDSEEKETAVENSDSEGKQEEIEAEEDAVDAEASDNETLGAWKSKVANCSNHHDGMDNRQQEAPPYAYLLIYNSLSPSLDRWREYLKNSFVFVSNELDLTDENEYQQSLRSEINIRRFSSQERDHSLKKVNCLPPISHRRDDSQLVAYRSSSGLQRRWSSDSVGESKSQLSEEFEQRFRVMETSLSKFGMMLDSIQSDIMQANRGTKEVLLITERIQQKLILQDTSLQQLIKEQANFKASLDGGVKSILEELSKDFSEEKLQSIILMLKAIPEQVESALQKMQRDIYHTFTRESQALSSLEMAEVIVQGPAAPQVKAKENLPEHRGPSAKVLNIMKKPEPIDRLPRAPQLTQSKENFPEQRGAEAKRNAISNATPKRKQPSSRTVKTSLSPKIQVGGWKTVKPEQNTFKKSAARKQVKPEDTRTQFQQGCIVIDSDEDIDGGFSCMLNGNAKGAKFDWDAEKEAKRLLKMARRTKRKFVFLDQAVVVIELVVFVRSEMGEPLGLLQVTVIRGKKLVIRDFKSSDPYVIVKLGTESAKTKVINNCLNPVWDEELSFTLKDPAAVLSLEVFDKDRFKADDKMGHATLSLQPLISVARLRHIVRVSSGETTLRKVLPDSDNCVSRESTISCIDGEVVQSVWLKLCAVESGEIELKIKLIDRPGTKAECSVLVHLKALKGTPSETFRVVIIFQLQAQENPRGTTLALQVHLVPAFRNGASHSCTAVDERDDQQKNSQHSEYGEMSQSFLFYRNVGGMCSP</sequence>
<keyword evidence="3" id="KW-0227">DNA damage</keyword>
<dbReference type="Pfam" id="PF20168">
    <property type="entry name" value="PDS5"/>
    <property type="match status" value="1"/>
</dbReference>
<gene>
    <name evidence="10" type="ORF">HID58_024124</name>
</gene>
<evidence type="ECO:0000259" key="9">
    <source>
        <dbReference type="PROSITE" id="PS50004"/>
    </source>
</evidence>
<evidence type="ECO:0000256" key="8">
    <source>
        <dbReference type="SAM" id="MobiDB-lite"/>
    </source>
</evidence>
<feature type="compositionally biased region" description="Acidic residues" evidence="8">
    <location>
        <begin position="1578"/>
        <end position="1591"/>
    </location>
</feature>
<dbReference type="SUPFAM" id="SSF48371">
    <property type="entry name" value="ARM repeat"/>
    <property type="match status" value="1"/>
</dbReference>
<evidence type="ECO:0000256" key="2">
    <source>
        <dbReference type="ARBA" id="ARBA00022618"/>
    </source>
</evidence>
<feature type="domain" description="C2" evidence="9">
    <location>
        <begin position="2042"/>
        <end position="2156"/>
    </location>
</feature>
<dbReference type="SMART" id="SM00239">
    <property type="entry name" value="C2"/>
    <property type="match status" value="1"/>
</dbReference>
<keyword evidence="6" id="KW-0539">Nucleus</keyword>
<feature type="compositionally biased region" description="Polar residues" evidence="8">
    <location>
        <begin position="1937"/>
        <end position="1946"/>
    </location>
</feature>
<dbReference type="CDD" id="cd04038">
    <property type="entry name" value="C2_ArfGAP"/>
    <property type="match status" value="1"/>
</dbReference>
<feature type="compositionally biased region" description="Basic residues" evidence="8">
    <location>
        <begin position="1456"/>
        <end position="1466"/>
    </location>
</feature>
<dbReference type="InterPro" id="IPR000008">
    <property type="entry name" value="C2_dom"/>
</dbReference>
<feature type="region of interest" description="Disordered" evidence="8">
    <location>
        <begin position="1157"/>
        <end position="1181"/>
    </location>
</feature>
<dbReference type="Gene3D" id="2.60.40.150">
    <property type="entry name" value="C2 domain"/>
    <property type="match status" value="1"/>
</dbReference>
<feature type="compositionally biased region" description="Basic and acidic residues" evidence="8">
    <location>
        <begin position="1211"/>
        <end position="1225"/>
    </location>
</feature>
<feature type="region of interest" description="Disordered" evidence="8">
    <location>
        <begin position="1202"/>
        <end position="1354"/>
    </location>
</feature>
<keyword evidence="11" id="KW-1185">Reference proteome</keyword>
<dbReference type="EMBL" id="JAGKQM010000006">
    <property type="protein sequence ID" value="KAH0924106.1"/>
    <property type="molecule type" value="Genomic_DNA"/>
</dbReference>
<dbReference type="Pfam" id="PF00168">
    <property type="entry name" value="C2"/>
    <property type="match status" value="1"/>
</dbReference>
<reference evidence="10 11" key="1">
    <citation type="submission" date="2021-05" db="EMBL/GenBank/DDBJ databases">
        <title>Genome Assembly of Synthetic Allotetraploid Brassica napus Reveals Homoeologous Exchanges between Subgenomes.</title>
        <authorList>
            <person name="Davis J.T."/>
        </authorList>
    </citation>
    <scope>NUCLEOTIDE SEQUENCE [LARGE SCALE GENOMIC DNA]</scope>
    <source>
        <strain evidence="11">cv. Da-Ae</strain>
        <tissue evidence="10">Seedling</tissue>
    </source>
</reference>
<keyword evidence="5" id="KW-0234">DNA repair</keyword>
<comment type="caution">
    <text evidence="10">The sequence shown here is derived from an EMBL/GenBank/DDBJ whole genome shotgun (WGS) entry which is preliminary data.</text>
</comment>
<keyword evidence="7" id="KW-0131">Cell cycle</keyword>
<dbReference type="SUPFAM" id="SSF63748">
    <property type="entry name" value="Tudor/PWWP/MBT"/>
    <property type="match status" value="1"/>
</dbReference>
<proteinExistence type="predicted"/>
<comment type="subcellular location">
    <subcellularLocation>
        <location evidence="1">Nucleus</location>
    </subcellularLocation>
</comment>
<keyword evidence="4" id="KW-0498">Mitosis</keyword>
<dbReference type="CDD" id="cd19953">
    <property type="entry name" value="PDS5"/>
    <property type="match status" value="1"/>
</dbReference>